<dbReference type="EMBL" id="JAVDQH010000002">
    <property type="protein sequence ID" value="MDR6242756.1"/>
    <property type="molecule type" value="Genomic_DNA"/>
</dbReference>
<accession>A0ABU1IU08</accession>
<keyword evidence="2" id="KW-0812">Transmembrane</keyword>
<sequence>MDSQTTKTIAIGAVTGALVGAGVAVLVAPQQGQKVREKLAEVSELVKEKGPLINEKGHEIAEKGQEVVGAIKESLHTAQDFKSEAGAAISEVKSEVKDFQQNNQQNKIGNSSNVRSIQS</sequence>
<keyword evidence="4" id="KW-1185">Reference proteome</keyword>
<dbReference type="PANTHER" id="PTHR35792:SF2">
    <property type="entry name" value="GENERAL STRESS PROTEIN"/>
    <property type="match status" value="1"/>
</dbReference>
<gene>
    <name evidence="3" type="ORF">JOC58_000640</name>
</gene>
<evidence type="ECO:0000313" key="3">
    <source>
        <dbReference type="EMBL" id="MDR6242756.1"/>
    </source>
</evidence>
<dbReference type="Proteomes" id="UP001185028">
    <property type="component" value="Unassembled WGS sequence"/>
</dbReference>
<dbReference type="InterPro" id="IPR052928">
    <property type="entry name" value="Desiccation-related_membrane"/>
</dbReference>
<comment type="caution">
    <text evidence="3">The sequence shown here is derived from an EMBL/GenBank/DDBJ whole genome shotgun (WGS) entry which is preliminary data.</text>
</comment>
<evidence type="ECO:0000256" key="2">
    <source>
        <dbReference type="SAM" id="Phobius"/>
    </source>
</evidence>
<evidence type="ECO:0000256" key="1">
    <source>
        <dbReference type="SAM" id="MobiDB-lite"/>
    </source>
</evidence>
<proteinExistence type="predicted"/>
<dbReference type="Pfam" id="PF12732">
    <property type="entry name" value="YtxH"/>
    <property type="match status" value="1"/>
</dbReference>
<feature type="transmembrane region" description="Helical" evidence="2">
    <location>
        <begin position="6"/>
        <end position="28"/>
    </location>
</feature>
<reference evidence="3 4" key="1">
    <citation type="submission" date="2023-07" db="EMBL/GenBank/DDBJ databases">
        <title>Genomic Encyclopedia of Type Strains, Phase IV (KMG-IV): sequencing the most valuable type-strain genomes for metagenomic binning, comparative biology and taxonomic classification.</title>
        <authorList>
            <person name="Goeker M."/>
        </authorList>
    </citation>
    <scope>NUCLEOTIDE SEQUENCE [LARGE SCALE GENOMIC DNA]</scope>
    <source>
        <strain evidence="3 4">DSM 22170</strain>
    </source>
</reference>
<dbReference type="RefSeq" id="WP_188774252.1">
    <property type="nucleotide sequence ID" value="NZ_BMMB01000002.1"/>
</dbReference>
<organism evidence="3 4">
    <name type="scientific">Paenibacillus hunanensis</name>
    <dbReference type="NCBI Taxonomy" id="539262"/>
    <lineage>
        <taxon>Bacteria</taxon>
        <taxon>Bacillati</taxon>
        <taxon>Bacillota</taxon>
        <taxon>Bacilli</taxon>
        <taxon>Bacillales</taxon>
        <taxon>Paenibacillaceae</taxon>
        <taxon>Paenibacillus</taxon>
    </lineage>
</organism>
<feature type="region of interest" description="Disordered" evidence="1">
    <location>
        <begin position="99"/>
        <end position="119"/>
    </location>
</feature>
<keyword evidence="2" id="KW-0472">Membrane</keyword>
<evidence type="ECO:0000313" key="4">
    <source>
        <dbReference type="Proteomes" id="UP001185028"/>
    </source>
</evidence>
<name>A0ABU1IU08_9BACL</name>
<dbReference type="InterPro" id="IPR024623">
    <property type="entry name" value="YtxH"/>
</dbReference>
<keyword evidence="2" id="KW-1133">Transmembrane helix</keyword>
<protein>
    <submittedName>
        <fullName evidence="3">Gas vesicle protein</fullName>
    </submittedName>
</protein>
<dbReference type="PANTHER" id="PTHR35792">
    <property type="entry name" value="GENERAL STRESS PROTEIN"/>
    <property type="match status" value="1"/>
</dbReference>